<dbReference type="InterPro" id="IPR000847">
    <property type="entry name" value="LysR_HTH_N"/>
</dbReference>
<evidence type="ECO:0000256" key="4">
    <source>
        <dbReference type="ARBA" id="ARBA00023163"/>
    </source>
</evidence>
<feature type="domain" description="HTH lysR-type" evidence="5">
    <location>
        <begin position="1"/>
        <end position="58"/>
    </location>
</feature>
<evidence type="ECO:0000259" key="5">
    <source>
        <dbReference type="PROSITE" id="PS50931"/>
    </source>
</evidence>
<accession>A0A0H2N112</accession>
<dbReference type="SUPFAM" id="SSF46785">
    <property type="entry name" value="Winged helix' DNA-binding domain"/>
    <property type="match status" value="1"/>
</dbReference>
<comment type="caution">
    <text evidence="6">The sequence shown here is derived from an EMBL/GenBank/DDBJ whole genome shotgun (WGS) entry which is preliminary data.</text>
</comment>
<organism evidence="6 7">
    <name type="scientific">Kiloniella spongiae</name>
    <dbReference type="NCBI Taxonomy" id="1489064"/>
    <lineage>
        <taxon>Bacteria</taxon>
        <taxon>Pseudomonadati</taxon>
        <taxon>Pseudomonadota</taxon>
        <taxon>Alphaproteobacteria</taxon>
        <taxon>Rhodospirillales</taxon>
        <taxon>Kiloniellaceae</taxon>
        <taxon>Kiloniella</taxon>
    </lineage>
</organism>
<evidence type="ECO:0000313" key="6">
    <source>
        <dbReference type="EMBL" id="KLN62590.1"/>
    </source>
</evidence>
<evidence type="ECO:0000256" key="1">
    <source>
        <dbReference type="ARBA" id="ARBA00009437"/>
    </source>
</evidence>
<dbReference type="SUPFAM" id="SSF53850">
    <property type="entry name" value="Periplasmic binding protein-like II"/>
    <property type="match status" value="1"/>
</dbReference>
<dbReference type="Pfam" id="PF00126">
    <property type="entry name" value="HTH_1"/>
    <property type="match status" value="1"/>
</dbReference>
<dbReference type="Pfam" id="PF03466">
    <property type="entry name" value="LysR_substrate"/>
    <property type="match status" value="1"/>
</dbReference>
<dbReference type="AlphaFoldDB" id="A0A0H2N112"/>
<dbReference type="InterPro" id="IPR036390">
    <property type="entry name" value="WH_DNA-bd_sf"/>
</dbReference>
<keyword evidence="4" id="KW-0804">Transcription</keyword>
<reference evidence="6 7" key="1">
    <citation type="submission" date="2015-03" db="EMBL/GenBank/DDBJ databases">
        <title>Genome Sequence of Kiloniella spongiae MEBiC09566, isolated from a marine sponge.</title>
        <authorList>
            <person name="Shao Z."/>
            <person name="Wang L."/>
            <person name="Li X."/>
        </authorList>
    </citation>
    <scope>NUCLEOTIDE SEQUENCE [LARGE SCALE GENOMIC DNA]</scope>
    <source>
        <strain evidence="6 7">MEBiC09566</strain>
    </source>
</reference>
<dbReference type="GO" id="GO:0000976">
    <property type="term" value="F:transcription cis-regulatory region binding"/>
    <property type="evidence" value="ECO:0007669"/>
    <property type="project" value="TreeGrafter"/>
</dbReference>
<dbReference type="PANTHER" id="PTHR30126">
    <property type="entry name" value="HTH-TYPE TRANSCRIPTIONAL REGULATOR"/>
    <property type="match status" value="1"/>
</dbReference>
<dbReference type="InterPro" id="IPR005119">
    <property type="entry name" value="LysR_subst-bd"/>
</dbReference>
<dbReference type="CDD" id="cd05466">
    <property type="entry name" value="PBP2_LTTR_substrate"/>
    <property type="match status" value="1"/>
</dbReference>
<dbReference type="GO" id="GO:0003700">
    <property type="term" value="F:DNA-binding transcription factor activity"/>
    <property type="evidence" value="ECO:0007669"/>
    <property type="project" value="InterPro"/>
</dbReference>
<dbReference type="PANTHER" id="PTHR30126:SF94">
    <property type="entry name" value="LYSR FAMILY TRANSCRIPTIONAL REGULATOR"/>
    <property type="match status" value="1"/>
</dbReference>
<protein>
    <recommendedName>
        <fullName evidence="5">HTH lysR-type domain-containing protein</fullName>
    </recommendedName>
</protein>
<sequence>MRHSQLRAFDAVAREGSFAKGAHLLSLSPPAVTIQVKSLEESYGLTLFIRSGGKAILTSDGQGLYDRTRRFFIEEEDIQNYLSASSALEKGHLKIAADGPHAALNIIATFREKYPGIKLTVMLGNAETVRQDILGQRADVGITANCPESDRLVIDELSVQSMTALIHKDHPLAARKLLCLSDLMDEQLILRERGSNTRRVFEGAVKELSLSYENELELGSREAVREAVAVGLGIGFLFEHEILGDNRTVAVPLKELANSNRDMVICLKSQLKRRVVEAFVSLARTFAGSSGALR</sequence>
<dbReference type="EMBL" id="LAQL01000002">
    <property type="protein sequence ID" value="KLN62590.1"/>
    <property type="molecule type" value="Genomic_DNA"/>
</dbReference>
<comment type="similarity">
    <text evidence="1">Belongs to the LysR transcriptional regulatory family.</text>
</comment>
<evidence type="ECO:0000313" key="7">
    <source>
        <dbReference type="Proteomes" id="UP000035444"/>
    </source>
</evidence>
<keyword evidence="7" id="KW-1185">Reference proteome</keyword>
<gene>
    <name evidence="6" type="ORF">WH96_03740</name>
</gene>
<dbReference type="RefSeq" id="WP_047762712.1">
    <property type="nucleotide sequence ID" value="NZ_LAQL01000002.1"/>
</dbReference>
<proteinExistence type="inferred from homology"/>
<dbReference type="OrthoDB" id="9808620at2"/>
<dbReference type="Gene3D" id="3.40.190.290">
    <property type="match status" value="1"/>
</dbReference>
<name>A0A0H2N112_9PROT</name>
<keyword evidence="3" id="KW-0238">DNA-binding</keyword>
<dbReference type="Proteomes" id="UP000035444">
    <property type="component" value="Unassembled WGS sequence"/>
</dbReference>
<dbReference type="PROSITE" id="PS50931">
    <property type="entry name" value="HTH_LYSR"/>
    <property type="match status" value="1"/>
</dbReference>
<evidence type="ECO:0000256" key="2">
    <source>
        <dbReference type="ARBA" id="ARBA00023015"/>
    </source>
</evidence>
<evidence type="ECO:0000256" key="3">
    <source>
        <dbReference type="ARBA" id="ARBA00023125"/>
    </source>
</evidence>
<keyword evidence="2" id="KW-0805">Transcription regulation</keyword>
<dbReference type="InterPro" id="IPR036388">
    <property type="entry name" value="WH-like_DNA-bd_sf"/>
</dbReference>
<dbReference type="STRING" id="1489064.WH96_03740"/>
<dbReference type="Gene3D" id="1.10.10.10">
    <property type="entry name" value="Winged helix-like DNA-binding domain superfamily/Winged helix DNA-binding domain"/>
    <property type="match status" value="1"/>
</dbReference>